<dbReference type="VEuPathDB" id="FungiDB:H257_05295"/>
<feature type="transmembrane region" description="Helical" evidence="2">
    <location>
        <begin position="42"/>
        <end position="62"/>
    </location>
</feature>
<organism evidence="3 4">
    <name type="scientific">Aphanomyces astaci</name>
    <name type="common">Crayfish plague agent</name>
    <dbReference type="NCBI Taxonomy" id="112090"/>
    <lineage>
        <taxon>Eukaryota</taxon>
        <taxon>Sar</taxon>
        <taxon>Stramenopiles</taxon>
        <taxon>Oomycota</taxon>
        <taxon>Saprolegniomycetes</taxon>
        <taxon>Saprolegniales</taxon>
        <taxon>Verrucalvaceae</taxon>
        <taxon>Aphanomyces</taxon>
    </lineage>
</organism>
<accession>A0A6A5B453</accession>
<evidence type="ECO:0000313" key="3">
    <source>
        <dbReference type="EMBL" id="KAF0775764.1"/>
    </source>
</evidence>
<protein>
    <submittedName>
        <fullName evidence="3">Uncharacterized protein</fullName>
    </submittedName>
</protein>
<sequence>MSLREVLYWIAAFFGFVFASSLALQVALNVLISRCHARESNVVHHLVALSFACPIFDALGFLTDVPIDATTNATIRVHPIRIKLWGLLLKFIQAPSQENVASLVLPFVEITITKQQHASSCAASPTPLDLASIAALASPTNPIWSQALPLIHRFGFVCRFVHLVDIFMTNISILVRDTNHQPMFPVTVGTTIDRSSSTTHFLSQNHTMDLVECECACDDVARSRQAPRRRIFKRLPSSTHDNVHSVRPHERGRPTGSAPSDGPHLQIPVRRALAAAVVRVDLRTLAAHFRQATSASTTSRRHHTISTCVSSYRIADTYHRRQQ</sequence>
<feature type="transmembrane region" description="Helical" evidence="2">
    <location>
        <begin position="6"/>
        <end position="30"/>
    </location>
</feature>
<keyword evidence="2" id="KW-1133">Transmembrane helix</keyword>
<dbReference type="AlphaFoldDB" id="A0A6A5B453"/>
<dbReference type="Proteomes" id="UP000469452">
    <property type="component" value="Unassembled WGS sequence"/>
</dbReference>
<feature type="region of interest" description="Disordered" evidence="1">
    <location>
        <begin position="228"/>
        <end position="265"/>
    </location>
</feature>
<reference evidence="3 4" key="1">
    <citation type="submission" date="2019-06" db="EMBL/GenBank/DDBJ databases">
        <title>Genomics analysis of Aphanomyces spp. identifies a new class of oomycete effector associated with host adaptation.</title>
        <authorList>
            <person name="Gaulin E."/>
        </authorList>
    </citation>
    <scope>NUCLEOTIDE SEQUENCE [LARGE SCALE GENOMIC DNA]</scope>
    <source>
        <strain evidence="3 4">E</strain>
    </source>
</reference>
<gene>
    <name evidence="3" type="ORF">AaE_000537</name>
</gene>
<comment type="caution">
    <text evidence="3">The sequence shown here is derived from an EMBL/GenBank/DDBJ whole genome shotgun (WGS) entry which is preliminary data.</text>
</comment>
<name>A0A6A5B453_APHAT</name>
<keyword evidence="2" id="KW-0812">Transmembrane</keyword>
<evidence type="ECO:0000313" key="4">
    <source>
        <dbReference type="Proteomes" id="UP000469452"/>
    </source>
</evidence>
<keyword evidence="2" id="KW-0472">Membrane</keyword>
<evidence type="ECO:0000256" key="2">
    <source>
        <dbReference type="SAM" id="Phobius"/>
    </source>
</evidence>
<feature type="compositionally biased region" description="Basic and acidic residues" evidence="1">
    <location>
        <begin position="241"/>
        <end position="253"/>
    </location>
</feature>
<evidence type="ECO:0000256" key="1">
    <source>
        <dbReference type="SAM" id="MobiDB-lite"/>
    </source>
</evidence>
<proteinExistence type="predicted"/>
<dbReference type="EMBL" id="VJMI01001020">
    <property type="protein sequence ID" value="KAF0775764.1"/>
    <property type="molecule type" value="Genomic_DNA"/>
</dbReference>